<accession>A0AA95FX80</accession>
<keyword evidence="1" id="KW-1133">Transmembrane helix</keyword>
<dbReference type="RefSeq" id="WP_280555530.1">
    <property type="nucleotide sequence ID" value="NZ_CP123488.1"/>
</dbReference>
<gene>
    <name evidence="2" type="ORF">QBD33_12285</name>
</gene>
<dbReference type="AlphaFoldDB" id="A0AA95FX80"/>
<keyword evidence="1" id="KW-0472">Membrane</keyword>
<evidence type="ECO:0000313" key="2">
    <source>
        <dbReference type="EMBL" id="WGL54472.1"/>
    </source>
</evidence>
<evidence type="ECO:0000313" key="3">
    <source>
        <dbReference type="Proteomes" id="UP001177527"/>
    </source>
</evidence>
<dbReference type="Proteomes" id="UP001177527">
    <property type="component" value="Chromosome"/>
</dbReference>
<protein>
    <submittedName>
        <fullName evidence="2">Uncharacterized protein</fullName>
    </submittedName>
</protein>
<reference evidence="2" key="1">
    <citation type="submission" date="2023-04" db="EMBL/GenBank/DDBJ databases">
        <title>APH(3)-Id, a novel chromosomal aminoglycoside phosphotransferase, identified from an environmental isolate of Kluyvera intermedia DW18.</title>
        <authorList>
            <person name="Sha Y."/>
        </authorList>
    </citation>
    <scope>NUCLEOTIDE SEQUENCE</scope>
    <source>
        <strain evidence="2">DW18</strain>
    </source>
</reference>
<feature type="transmembrane region" description="Helical" evidence="1">
    <location>
        <begin position="21"/>
        <end position="45"/>
    </location>
</feature>
<name>A0AA95FX80_KLUIN</name>
<evidence type="ECO:0000256" key="1">
    <source>
        <dbReference type="SAM" id="Phobius"/>
    </source>
</evidence>
<organism evidence="2 3">
    <name type="scientific">Kluyvera intermedia</name>
    <name type="common">Enterobacter intermedius</name>
    <dbReference type="NCBI Taxonomy" id="61648"/>
    <lineage>
        <taxon>Bacteria</taxon>
        <taxon>Pseudomonadati</taxon>
        <taxon>Pseudomonadota</taxon>
        <taxon>Gammaproteobacteria</taxon>
        <taxon>Enterobacterales</taxon>
        <taxon>Enterobacteriaceae</taxon>
        <taxon>Kluyvera</taxon>
    </lineage>
</organism>
<dbReference type="EMBL" id="CP123488">
    <property type="protein sequence ID" value="WGL54472.1"/>
    <property type="molecule type" value="Genomic_DNA"/>
</dbReference>
<proteinExistence type="predicted"/>
<sequence length="48" mass="5565">MKPEHLHRLTGRDVLRYRRKHFDLLTGLLIATAFGMTITFILLVARTA</sequence>
<keyword evidence="1" id="KW-0812">Transmembrane</keyword>